<feature type="compositionally biased region" description="Polar residues" evidence="1">
    <location>
        <begin position="18"/>
        <end position="28"/>
    </location>
</feature>
<reference evidence="2" key="1">
    <citation type="journal article" date="2014" name="Int. J. Syst. Evol. Microbiol.">
        <title>Complete genome sequence of Corynebacterium casei LMG S-19264T (=DSM 44701T), isolated from a smear-ripened cheese.</title>
        <authorList>
            <consortium name="US DOE Joint Genome Institute (JGI-PGF)"/>
            <person name="Walter F."/>
            <person name="Albersmeier A."/>
            <person name="Kalinowski J."/>
            <person name="Ruckert C."/>
        </authorList>
    </citation>
    <scope>NUCLEOTIDE SEQUENCE</scope>
    <source>
        <strain evidence="2">JCM 4790</strain>
    </source>
</reference>
<proteinExistence type="predicted"/>
<comment type="caution">
    <text evidence="2">The sequence shown here is derived from an EMBL/GenBank/DDBJ whole genome shotgun (WGS) entry which is preliminary data.</text>
</comment>
<keyword evidence="3" id="KW-1185">Reference proteome</keyword>
<sequence>MRCERESRSAAPLPNGKEISQQQESPSGGTERCKVSVDGKIAFVADRVWRDAEADATEVASAQTKANPAQATDDKRYLYSGTETVSKIQDCIDRSHPDQPLFTVLQMFAEDREDEDAIERLIVGYTKRAQKRKSAHDGLHEN</sequence>
<dbReference type="RefSeq" id="WP_190193886.1">
    <property type="nucleotide sequence ID" value="NZ_BMVU01000046.1"/>
</dbReference>
<gene>
    <name evidence="2" type="ORF">GCM10010358_64630</name>
</gene>
<feature type="region of interest" description="Disordered" evidence="1">
    <location>
        <begin position="1"/>
        <end position="33"/>
    </location>
</feature>
<evidence type="ECO:0000256" key="1">
    <source>
        <dbReference type="SAM" id="MobiDB-lite"/>
    </source>
</evidence>
<evidence type="ECO:0000313" key="3">
    <source>
        <dbReference type="Proteomes" id="UP000619244"/>
    </source>
</evidence>
<dbReference type="Proteomes" id="UP000619244">
    <property type="component" value="Unassembled WGS sequence"/>
</dbReference>
<protein>
    <submittedName>
        <fullName evidence="2">Uncharacterized protein</fullName>
    </submittedName>
</protein>
<accession>A0A918U684</accession>
<organism evidence="2 3">
    <name type="scientific">Streptomyces minutiscleroticus</name>
    <dbReference type="NCBI Taxonomy" id="68238"/>
    <lineage>
        <taxon>Bacteria</taxon>
        <taxon>Bacillati</taxon>
        <taxon>Actinomycetota</taxon>
        <taxon>Actinomycetes</taxon>
        <taxon>Kitasatosporales</taxon>
        <taxon>Streptomycetaceae</taxon>
        <taxon>Streptomyces</taxon>
    </lineage>
</organism>
<reference evidence="2" key="2">
    <citation type="submission" date="2020-09" db="EMBL/GenBank/DDBJ databases">
        <authorList>
            <person name="Sun Q."/>
            <person name="Ohkuma M."/>
        </authorList>
    </citation>
    <scope>NUCLEOTIDE SEQUENCE</scope>
    <source>
        <strain evidence="2">JCM 4790</strain>
    </source>
</reference>
<name>A0A918U684_9ACTN</name>
<evidence type="ECO:0000313" key="2">
    <source>
        <dbReference type="EMBL" id="GGY01732.1"/>
    </source>
</evidence>
<dbReference type="EMBL" id="BMVU01000046">
    <property type="protein sequence ID" value="GGY01732.1"/>
    <property type="molecule type" value="Genomic_DNA"/>
</dbReference>
<dbReference type="AlphaFoldDB" id="A0A918U684"/>